<reference evidence="2" key="1">
    <citation type="journal article" date="2020" name="Nature">
        <title>Giant virus diversity and host interactions through global metagenomics.</title>
        <authorList>
            <person name="Schulz F."/>
            <person name="Roux S."/>
            <person name="Paez-Espino D."/>
            <person name="Jungbluth S."/>
            <person name="Walsh D.A."/>
            <person name="Denef V.J."/>
            <person name="McMahon K.D."/>
            <person name="Konstantinidis K.T."/>
            <person name="Eloe-Fadrosh E.A."/>
            <person name="Kyrpides N.C."/>
            <person name="Woyke T."/>
        </authorList>
    </citation>
    <scope>NUCLEOTIDE SEQUENCE</scope>
    <source>
        <strain evidence="2">GVMAG-M-3300009155-48</strain>
    </source>
</reference>
<evidence type="ECO:0000259" key="1">
    <source>
        <dbReference type="Pfam" id="PF00656"/>
    </source>
</evidence>
<dbReference type="EMBL" id="MN738925">
    <property type="protein sequence ID" value="QHT31796.1"/>
    <property type="molecule type" value="Genomic_DNA"/>
</dbReference>
<dbReference type="Gene3D" id="3.40.50.12660">
    <property type="match status" value="1"/>
</dbReference>
<dbReference type="InterPro" id="IPR011600">
    <property type="entry name" value="Pept_C14_caspase"/>
</dbReference>
<dbReference type="GO" id="GO:0005737">
    <property type="term" value="C:cytoplasm"/>
    <property type="evidence" value="ECO:0007669"/>
    <property type="project" value="TreeGrafter"/>
</dbReference>
<proteinExistence type="predicted"/>
<accession>A0A6C0ERI3</accession>
<feature type="domain" description="Peptidase C14 caspase" evidence="1">
    <location>
        <begin position="2"/>
        <end position="242"/>
    </location>
</feature>
<dbReference type="InterPro" id="IPR050452">
    <property type="entry name" value="Metacaspase"/>
</dbReference>
<dbReference type="GO" id="GO:0006508">
    <property type="term" value="P:proteolysis"/>
    <property type="evidence" value="ECO:0007669"/>
    <property type="project" value="InterPro"/>
</dbReference>
<evidence type="ECO:0000313" key="2">
    <source>
        <dbReference type="EMBL" id="QHT31796.1"/>
    </source>
</evidence>
<name>A0A6C0ERI3_9ZZZZ</name>
<dbReference type="GO" id="GO:0004197">
    <property type="term" value="F:cysteine-type endopeptidase activity"/>
    <property type="evidence" value="ECO:0007669"/>
    <property type="project" value="InterPro"/>
</dbReference>
<organism evidence="2">
    <name type="scientific">viral metagenome</name>
    <dbReference type="NCBI Taxonomy" id="1070528"/>
    <lineage>
        <taxon>unclassified sequences</taxon>
        <taxon>metagenomes</taxon>
        <taxon>organismal metagenomes</taxon>
    </lineage>
</organism>
<dbReference type="PANTHER" id="PTHR48104:SF30">
    <property type="entry name" value="METACASPASE-1"/>
    <property type="match status" value="1"/>
</dbReference>
<dbReference type="PANTHER" id="PTHR48104">
    <property type="entry name" value="METACASPASE-4"/>
    <property type="match status" value="1"/>
</dbReference>
<dbReference type="SUPFAM" id="SSF52129">
    <property type="entry name" value="Caspase-like"/>
    <property type="match status" value="1"/>
</dbReference>
<dbReference type="Pfam" id="PF00656">
    <property type="entry name" value="Peptidase_C14"/>
    <property type="match status" value="1"/>
</dbReference>
<protein>
    <recommendedName>
        <fullName evidence="1">Peptidase C14 caspase domain-containing protein</fullName>
    </recommendedName>
</protein>
<dbReference type="AlphaFoldDB" id="A0A6C0ERI3"/>
<sequence length="306" mass="34880">MKFALLIGSNYRNIPNARLYGCINDIINIKNMLIDAYDYNTSNIIILRDDNPSMLPTRENIINNLTYVINESANYEELWIHYSGHGSSIIDYNNDEVDGKDEVIVPCDFQTEGFITDDVIFNIIKNSKCRTIIVMDCCNSGSVCDLQWSFENNETSFNKYMNPNLEIQNPNIFMISGCKDDQSSNDIYDQETNQPCGELTSTFIKCLRNVNHNIGLFNLYGNICNELINSGFVNQLPVLSSSSENPEYTFQKPVIMKMVTGNGNTNQSVPVTKFDQIHEVLGKNMVSIMVNKAHRDPNKYKPKKQR</sequence>
<dbReference type="InterPro" id="IPR029030">
    <property type="entry name" value="Caspase-like_dom_sf"/>
</dbReference>